<protein>
    <submittedName>
        <fullName evidence="1">Uncharacterized protein</fullName>
    </submittedName>
</protein>
<comment type="caution">
    <text evidence="1">The sequence shown here is derived from an EMBL/GenBank/DDBJ whole genome shotgun (WGS) entry which is preliminary data.</text>
</comment>
<organism evidence="1 2">
    <name type="scientific">Vespula maculifrons</name>
    <name type="common">Eastern yellow jacket</name>
    <name type="synonym">Wasp</name>
    <dbReference type="NCBI Taxonomy" id="7453"/>
    <lineage>
        <taxon>Eukaryota</taxon>
        <taxon>Metazoa</taxon>
        <taxon>Ecdysozoa</taxon>
        <taxon>Arthropoda</taxon>
        <taxon>Hexapoda</taxon>
        <taxon>Insecta</taxon>
        <taxon>Pterygota</taxon>
        <taxon>Neoptera</taxon>
        <taxon>Endopterygota</taxon>
        <taxon>Hymenoptera</taxon>
        <taxon>Apocrita</taxon>
        <taxon>Aculeata</taxon>
        <taxon>Vespoidea</taxon>
        <taxon>Vespidae</taxon>
        <taxon>Vespinae</taxon>
        <taxon>Vespula</taxon>
    </lineage>
</organism>
<sequence length="9" mass="1111">MTLKTYRAQ</sequence>
<accession>A0ABD2CA93</accession>
<reference evidence="1 2" key="1">
    <citation type="journal article" date="2024" name="Ann. Entomol. Soc. Am.">
        <title>Genomic analyses of the southern and eastern yellowjacket wasps (Hymenoptera: Vespidae) reveal evolutionary signatures of social life.</title>
        <authorList>
            <person name="Catto M.A."/>
            <person name="Caine P.B."/>
            <person name="Orr S.E."/>
            <person name="Hunt B.G."/>
            <person name="Goodisman M.A.D."/>
        </authorList>
    </citation>
    <scope>NUCLEOTIDE SEQUENCE [LARGE SCALE GENOMIC DNA]</scope>
    <source>
        <strain evidence="1">232</strain>
        <tissue evidence="1">Head and thorax</tissue>
    </source>
</reference>
<evidence type="ECO:0000313" key="1">
    <source>
        <dbReference type="EMBL" id="KAL2741213.1"/>
    </source>
</evidence>
<gene>
    <name evidence="1" type="ORF">V1477_010274</name>
</gene>
<dbReference type="EMBL" id="JAYRBN010000059">
    <property type="protein sequence ID" value="KAL2741213.1"/>
    <property type="molecule type" value="Genomic_DNA"/>
</dbReference>
<name>A0ABD2CA93_VESMC</name>
<proteinExistence type="predicted"/>
<dbReference type="Proteomes" id="UP001607303">
    <property type="component" value="Unassembled WGS sequence"/>
</dbReference>
<evidence type="ECO:0000313" key="2">
    <source>
        <dbReference type="Proteomes" id="UP001607303"/>
    </source>
</evidence>
<keyword evidence="2" id="KW-1185">Reference proteome</keyword>